<dbReference type="Pfam" id="PF00082">
    <property type="entry name" value="Peptidase_S8"/>
    <property type="match status" value="1"/>
</dbReference>
<evidence type="ECO:0000256" key="4">
    <source>
        <dbReference type="ARBA" id="ARBA00022825"/>
    </source>
</evidence>
<dbReference type="GO" id="GO:0016485">
    <property type="term" value="P:protein processing"/>
    <property type="evidence" value="ECO:0007669"/>
    <property type="project" value="TreeGrafter"/>
</dbReference>
<dbReference type="PANTHER" id="PTHR42884">
    <property type="entry name" value="PROPROTEIN CONVERTASE SUBTILISIN/KEXIN-RELATED"/>
    <property type="match status" value="1"/>
</dbReference>
<evidence type="ECO:0000259" key="7">
    <source>
        <dbReference type="Pfam" id="PF10342"/>
    </source>
</evidence>
<dbReference type="PROSITE" id="PS00138">
    <property type="entry name" value="SUBTILASE_SER"/>
    <property type="match status" value="1"/>
</dbReference>
<organism evidence="8 9">
    <name type="scientific">Candidatus Thermochlorobacter aerophilus</name>
    <dbReference type="NCBI Taxonomy" id="1868324"/>
    <lineage>
        <taxon>Bacteria</taxon>
        <taxon>Pseudomonadati</taxon>
        <taxon>Chlorobiota</taxon>
        <taxon>Chlorobiia</taxon>
        <taxon>Chlorobiales</taxon>
        <taxon>Candidatus Thermochlorobacteriaceae</taxon>
        <taxon>Candidatus Thermochlorobacter</taxon>
    </lineage>
</organism>
<evidence type="ECO:0000256" key="2">
    <source>
        <dbReference type="ARBA" id="ARBA00022729"/>
    </source>
</evidence>
<keyword evidence="1 5" id="KW-0645">Protease</keyword>
<evidence type="ECO:0000313" key="9">
    <source>
        <dbReference type="Proteomes" id="UP000266389"/>
    </source>
</evidence>
<name>A0A395M150_9BACT</name>
<feature type="domain" description="Yeast cell wall synthesis Kre9/Knh1-like N-terminal" evidence="7">
    <location>
        <begin position="536"/>
        <end position="621"/>
    </location>
</feature>
<keyword evidence="4 5" id="KW-0720">Serine protease</keyword>
<dbReference type="InterPro" id="IPR023828">
    <property type="entry name" value="Peptidase_S8_Ser-AS"/>
</dbReference>
<feature type="active site" description="Charge relay system" evidence="5">
    <location>
        <position position="283"/>
    </location>
</feature>
<dbReference type="PANTHER" id="PTHR42884:SF14">
    <property type="entry name" value="NEUROENDOCRINE CONVERTASE 1"/>
    <property type="match status" value="1"/>
</dbReference>
<feature type="active site" description="Charge relay system" evidence="5">
    <location>
        <position position="455"/>
    </location>
</feature>
<dbReference type="GO" id="GO:0016020">
    <property type="term" value="C:membrane"/>
    <property type="evidence" value="ECO:0007669"/>
    <property type="project" value="TreeGrafter"/>
</dbReference>
<dbReference type="PRINTS" id="PR00723">
    <property type="entry name" value="SUBTILISIN"/>
</dbReference>
<dbReference type="Proteomes" id="UP000266389">
    <property type="component" value="Unassembled WGS sequence"/>
</dbReference>
<dbReference type="Pfam" id="PF10342">
    <property type="entry name" value="Kre9_KNH"/>
    <property type="match status" value="1"/>
</dbReference>
<evidence type="ECO:0000259" key="6">
    <source>
        <dbReference type="Pfam" id="PF00082"/>
    </source>
</evidence>
<dbReference type="PROSITE" id="PS00137">
    <property type="entry name" value="SUBTILASE_HIS"/>
    <property type="match status" value="1"/>
</dbReference>
<evidence type="ECO:0000256" key="1">
    <source>
        <dbReference type="ARBA" id="ARBA00022670"/>
    </source>
</evidence>
<dbReference type="AlphaFoldDB" id="A0A395M150"/>
<accession>A0A395M150</accession>
<keyword evidence="3 5" id="KW-0378">Hydrolase</keyword>
<sequence length="823" mass="86665">MRQLTLAKDQSPLLRTLRYELAASERSEDGMKRILATLRARPDIEAAFPAYITEFGDTLYVTNEVIYMPKVKGDPRLQGMHNDNNATVIETFSMGPDKEQVLVKLADGVDPLVAAKRMVESGLVEFAQPNFMTICHVHQSAERLTPSSAPVSDPDEEHARQILKAIQAAKNPMRAALPIGPIRLYLTPNDPSFVNQWFLQNTGQNISNQIGVIGADISATEAWDITTGSTSVVVSVWDSGYDLDHPEFAGKIVSSYNAAGTNGTDGVGGPAVPTDPGAANENHGTPCAGLIAALTNNNASVASVGYNVRVHLVRIGFNFTATGSFSTTDAVIARAATNTLGVSGVVAVSQSWGGGSANASWEASFNSVRTGARGGLGAVMLFSAGNAGTGIVGYPARAANIIAVGATDNSDRRAGFSQFGDALDVVAPGVNTLTLDRQGTAGYGPGNETFFGGTSAACPIAAGVVGLAASANPSLSGGQLEEILQRTCDKVGNYAYGTATGRPLGLWTNQMGYGRVNARRAVQAAQGNATLTLTNPISGSAWQKGQAVNITWVVSSGTITTNIVIELYKGSTLIAALSTGAPNTGTFSCTPSAALTDGNDYRIRLTANSGTVVETSPFFTIATSGGTFVYSPSSTFNTTTTYTDLGTNGSVITTDNFDDANSAPVNIGFNFNYNGRIYSQFILNTNGFIKLGNTPPSSAALFISTPQDQTGAGGALASTNPADVDIISIFNHDLQAGTSTPEYRVHTTGTAPNRVCTIQFKNVREKQTPPGIQFDNMNFQIRLHENGMIEFVYGTFTPNTSAPMLLELLAWVSKAYRLLPRSW</sequence>
<feature type="domain" description="Peptidase S8/S53" evidence="6">
    <location>
        <begin position="231"/>
        <end position="491"/>
    </location>
</feature>
<dbReference type="InterPro" id="IPR022398">
    <property type="entry name" value="Peptidase_S8_His-AS"/>
</dbReference>
<proteinExistence type="inferred from homology"/>
<evidence type="ECO:0000313" key="8">
    <source>
        <dbReference type="EMBL" id="RFM24513.1"/>
    </source>
</evidence>
<dbReference type="Gene3D" id="3.40.50.200">
    <property type="entry name" value="Peptidase S8/S53 domain"/>
    <property type="match status" value="1"/>
</dbReference>
<protein>
    <submittedName>
        <fullName evidence="8">Uncharacterized protein</fullName>
    </submittedName>
</protein>
<dbReference type="SUPFAM" id="SSF52743">
    <property type="entry name" value="Subtilisin-like"/>
    <property type="match status" value="1"/>
</dbReference>
<dbReference type="EMBL" id="PHFL01000039">
    <property type="protein sequence ID" value="RFM24513.1"/>
    <property type="molecule type" value="Genomic_DNA"/>
</dbReference>
<evidence type="ECO:0000256" key="5">
    <source>
        <dbReference type="PROSITE-ProRule" id="PRU01240"/>
    </source>
</evidence>
<feature type="active site" description="Charge relay system" evidence="5">
    <location>
        <position position="238"/>
    </location>
</feature>
<gene>
    <name evidence="8" type="ORF">D0433_05890</name>
</gene>
<evidence type="ECO:0000256" key="3">
    <source>
        <dbReference type="ARBA" id="ARBA00022801"/>
    </source>
</evidence>
<dbReference type="InterPro" id="IPR018466">
    <property type="entry name" value="Kre9/Knh1-like_N"/>
</dbReference>
<dbReference type="GO" id="GO:0004252">
    <property type="term" value="F:serine-type endopeptidase activity"/>
    <property type="evidence" value="ECO:0007669"/>
    <property type="project" value="UniProtKB-UniRule"/>
</dbReference>
<dbReference type="PROSITE" id="PS51892">
    <property type="entry name" value="SUBTILASE"/>
    <property type="match status" value="1"/>
</dbReference>
<keyword evidence="2" id="KW-0732">Signal</keyword>
<reference evidence="8 9" key="1">
    <citation type="journal article" date="2011" name="ISME J.">
        <title>Community ecology of hot spring cyanobacterial mats: predominant populations and their functional potential.</title>
        <authorList>
            <person name="Klatt C.G."/>
            <person name="Wood J.M."/>
            <person name="Rusch D.B."/>
            <person name="Bateson M.M."/>
            <person name="Hamamura N."/>
            <person name="Heidelberg J.F."/>
            <person name="Grossman A.R."/>
            <person name="Bhaya D."/>
            <person name="Cohan F.M."/>
            <person name="Kuhl M."/>
            <person name="Bryant D.A."/>
            <person name="Ward D.M."/>
        </authorList>
    </citation>
    <scope>NUCLEOTIDE SEQUENCE [LARGE SCALE GENOMIC DNA]</scope>
    <source>
        <strain evidence="8">OS</strain>
    </source>
</reference>
<dbReference type="InterPro" id="IPR036852">
    <property type="entry name" value="Peptidase_S8/S53_dom_sf"/>
</dbReference>
<dbReference type="InterPro" id="IPR015500">
    <property type="entry name" value="Peptidase_S8_subtilisin-rel"/>
</dbReference>
<comment type="similarity">
    <text evidence="5">Belongs to the peptidase S8 family.</text>
</comment>
<dbReference type="InterPro" id="IPR000209">
    <property type="entry name" value="Peptidase_S8/S53_dom"/>
</dbReference>
<comment type="caution">
    <text evidence="8">The sequence shown here is derived from an EMBL/GenBank/DDBJ whole genome shotgun (WGS) entry which is preliminary data.</text>
</comment>